<feature type="chain" id="PRO_5028975026" description="DUF4890 domain-containing protein" evidence="1">
    <location>
        <begin position="21"/>
        <end position="168"/>
    </location>
</feature>
<dbReference type="EMBL" id="CP055156">
    <property type="protein sequence ID" value="QNF34770.1"/>
    <property type="molecule type" value="Genomic_DNA"/>
</dbReference>
<gene>
    <name evidence="2" type="ORF">HUW51_19305</name>
</gene>
<evidence type="ECO:0000313" key="3">
    <source>
        <dbReference type="Proteomes" id="UP000515237"/>
    </source>
</evidence>
<sequence>MKKLAVMFVLGLTLTGTSFAQTIRQPNQKQDKTLKYESHEKQVFKRGKNQRPVLSAEERATRHTEMLSQKLDLSKNQKKKLQALNLKQAQQMQALNQQYAQGGGPKNAATREERKQLRANWEKDFKRIVSKKQYAQYEAQRNQMQAKRGKHFGKEDHSNFRFRKPING</sequence>
<dbReference type="Proteomes" id="UP000515237">
    <property type="component" value="Chromosome"/>
</dbReference>
<dbReference type="KEGG" id="aswu:HUW51_19305"/>
<reference evidence="2 3" key="1">
    <citation type="journal article" date="2018" name="Int. J. Syst. Evol. Microbiol.">
        <title>Adhaeribacter swui sp. nov., isolated from wet mud.</title>
        <authorList>
            <person name="Kim D.U."/>
            <person name="Kim K.W."/>
            <person name="Kang M.S."/>
            <person name="Kim J.Y."/>
            <person name="Jang J.H."/>
            <person name="Kim M.K."/>
        </authorList>
    </citation>
    <scope>NUCLEOTIDE SEQUENCE [LARGE SCALE GENOMIC DNA]</scope>
    <source>
        <strain evidence="2 3">KCTC 52873</strain>
    </source>
</reference>
<evidence type="ECO:0008006" key="4">
    <source>
        <dbReference type="Google" id="ProtNLM"/>
    </source>
</evidence>
<protein>
    <recommendedName>
        <fullName evidence="4">DUF4890 domain-containing protein</fullName>
    </recommendedName>
</protein>
<dbReference type="AlphaFoldDB" id="A0A7G7GC86"/>
<name>A0A7G7GC86_9BACT</name>
<organism evidence="2 3">
    <name type="scientific">Adhaeribacter swui</name>
    <dbReference type="NCBI Taxonomy" id="2086471"/>
    <lineage>
        <taxon>Bacteria</taxon>
        <taxon>Pseudomonadati</taxon>
        <taxon>Bacteroidota</taxon>
        <taxon>Cytophagia</taxon>
        <taxon>Cytophagales</taxon>
        <taxon>Hymenobacteraceae</taxon>
        <taxon>Adhaeribacter</taxon>
    </lineage>
</organism>
<keyword evidence="1" id="KW-0732">Signal</keyword>
<evidence type="ECO:0000256" key="1">
    <source>
        <dbReference type="SAM" id="SignalP"/>
    </source>
</evidence>
<accession>A0A7G7GC86</accession>
<feature type="signal peptide" evidence="1">
    <location>
        <begin position="1"/>
        <end position="20"/>
    </location>
</feature>
<proteinExistence type="predicted"/>
<evidence type="ECO:0000313" key="2">
    <source>
        <dbReference type="EMBL" id="QNF34770.1"/>
    </source>
</evidence>
<dbReference type="RefSeq" id="WP_185271264.1">
    <property type="nucleotide sequence ID" value="NZ_CP055156.1"/>
</dbReference>
<keyword evidence="3" id="KW-1185">Reference proteome</keyword>